<feature type="domain" description="HTH tetR-type" evidence="7">
    <location>
        <begin position="23"/>
        <end position="83"/>
    </location>
</feature>
<dbReference type="PROSITE" id="PS50977">
    <property type="entry name" value="HTH_TETR_2"/>
    <property type="match status" value="1"/>
</dbReference>
<keyword evidence="2" id="KW-0805">Transcription regulation</keyword>
<keyword evidence="3 5" id="KW-0238">DNA-binding</keyword>
<organism evidence="8 9">
    <name type="scientific">Streptomyces cathayae</name>
    <dbReference type="NCBI Taxonomy" id="3031124"/>
    <lineage>
        <taxon>Bacteria</taxon>
        <taxon>Bacillati</taxon>
        <taxon>Actinomycetota</taxon>
        <taxon>Actinomycetes</taxon>
        <taxon>Kitasatosporales</taxon>
        <taxon>Streptomycetaceae</taxon>
        <taxon>Streptomyces</taxon>
    </lineage>
</organism>
<keyword evidence="8" id="KW-0614">Plasmid</keyword>
<evidence type="ECO:0000256" key="2">
    <source>
        <dbReference type="ARBA" id="ARBA00023015"/>
    </source>
</evidence>
<keyword evidence="9" id="KW-1185">Reference proteome</keyword>
<dbReference type="InterPro" id="IPR050109">
    <property type="entry name" value="HTH-type_TetR-like_transc_reg"/>
</dbReference>
<protein>
    <submittedName>
        <fullName evidence="8">TetR/AcrR family transcriptional regulator</fullName>
    </submittedName>
</protein>
<evidence type="ECO:0000256" key="3">
    <source>
        <dbReference type="ARBA" id="ARBA00023125"/>
    </source>
</evidence>
<dbReference type="InterPro" id="IPR001647">
    <property type="entry name" value="HTH_TetR"/>
</dbReference>
<sequence>MTEPAETTAKSRRRRWPQGYDPQGTRRALVDSSLHLFEQEGFDRTTLQQIVDGANLTKGAFYHHFQSKEDVLWQIQNEYLDTQIKAARAIVEQHSDIADQLRALIRLSLSGVASYRAHVAIFYQERRHLTGEHLRAVTEKRDELEALICGIVQHGIDAGKFRSNVTSRIVAFGIIGMCASTFQWFNPDGTMSVDDVTDQFCTLVLDGLVV</sequence>
<geneLocation type="plasmid" evidence="8 9">
    <name>punmamed2</name>
</geneLocation>
<dbReference type="Pfam" id="PF17932">
    <property type="entry name" value="TetR_C_24"/>
    <property type="match status" value="1"/>
</dbReference>
<dbReference type="Gene3D" id="1.10.10.60">
    <property type="entry name" value="Homeodomain-like"/>
    <property type="match status" value="1"/>
</dbReference>
<keyword evidence="1" id="KW-0678">Repressor</keyword>
<evidence type="ECO:0000256" key="1">
    <source>
        <dbReference type="ARBA" id="ARBA00022491"/>
    </source>
</evidence>
<gene>
    <name evidence="8" type="ORF">PYS65_34520</name>
</gene>
<dbReference type="Pfam" id="PF00440">
    <property type="entry name" value="TetR_N"/>
    <property type="match status" value="1"/>
</dbReference>
<evidence type="ECO:0000256" key="4">
    <source>
        <dbReference type="ARBA" id="ARBA00023163"/>
    </source>
</evidence>
<dbReference type="InterPro" id="IPR036271">
    <property type="entry name" value="Tet_transcr_reg_TetR-rel_C_sf"/>
</dbReference>
<evidence type="ECO:0000256" key="5">
    <source>
        <dbReference type="PROSITE-ProRule" id="PRU00335"/>
    </source>
</evidence>
<proteinExistence type="predicted"/>
<dbReference type="SUPFAM" id="SSF48498">
    <property type="entry name" value="Tetracyclin repressor-like, C-terminal domain"/>
    <property type="match status" value="1"/>
</dbReference>
<dbReference type="PRINTS" id="PR00455">
    <property type="entry name" value="HTHTETR"/>
</dbReference>
<accession>A0ABY8KDW1</accession>
<dbReference type="PANTHER" id="PTHR30055">
    <property type="entry name" value="HTH-TYPE TRANSCRIPTIONAL REGULATOR RUTR"/>
    <property type="match status" value="1"/>
</dbReference>
<evidence type="ECO:0000259" key="7">
    <source>
        <dbReference type="PROSITE" id="PS50977"/>
    </source>
</evidence>
<feature type="DNA-binding region" description="H-T-H motif" evidence="5">
    <location>
        <begin position="46"/>
        <end position="65"/>
    </location>
</feature>
<dbReference type="PANTHER" id="PTHR30055:SF175">
    <property type="entry name" value="HTH-TYPE TRANSCRIPTIONAL REPRESSOR KSTR2"/>
    <property type="match status" value="1"/>
</dbReference>
<dbReference type="PROSITE" id="PS01081">
    <property type="entry name" value="HTH_TETR_1"/>
    <property type="match status" value="1"/>
</dbReference>
<dbReference type="InterPro" id="IPR023772">
    <property type="entry name" value="DNA-bd_HTH_TetR-type_CS"/>
</dbReference>
<dbReference type="InterPro" id="IPR009057">
    <property type="entry name" value="Homeodomain-like_sf"/>
</dbReference>
<evidence type="ECO:0000313" key="8">
    <source>
        <dbReference type="EMBL" id="WGD45205.1"/>
    </source>
</evidence>
<feature type="region of interest" description="Disordered" evidence="6">
    <location>
        <begin position="1"/>
        <end position="23"/>
    </location>
</feature>
<dbReference type="Proteomes" id="UP001216440">
    <property type="component" value="Plasmid punmamed2"/>
</dbReference>
<dbReference type="InterPro" id="IPR041490">
    <property type="entry name" value="KstR2_TetR_C"/>
</dbReference>
<reference evidence="8 9" key="1">
    <citation type="submission" date="2023-03" db="EMBL/GenBank/DDBJ databases">
        <authorList>
            <person name="Mo P."/>
        </authorList>
    </citation>
    <scope>NUCLEOTIDE SEQUENCE [LARGE SCALE GENOMIC DNA]</scope>
    <source>
        <strain evidence="8 9">HUAS 5</strain>
        <plasmid evidence="8 9">punmamed2</plasmid>
    </source>
</reference>
<keyword evidence="4" id="KW-0804">Transcription</keyword>
<dbReference type="EMBL" id="CP121683">
    <property type="protein sequence ID" value="WGD45205.1"/>
    <property type="molecule type" value="Genomic_DNA"/>
</dbReference>
<dbReference type="SUPFAM" id="SSF46689">
    <property type="entry name" value="Homeodomain-like"/>
    <property type="match status" value="1"/>
</dbReference>
<name>A0ABY8KDW1_9ACTN</name>
<evidence type="ECO:0000313" key="9">
    <source>
        <dbReference type="Proteomes" id="UP001216440"/>
    </source>
</evidence>
<dbReference type="Gene3D" id="1.10.357.10">
    <property type="entry name" value="Tetracycline Repressor, domain 2"/>
    <property type="match status" value="1"/>
</dbReference>
<evidence type="ECO:0000256" key="6">
    <source>
        <dbReference type="SAM" id="MobiDB-lite"/>
    </source>
</evidence>
<dbReference type="RefSeq" id="WP_279338258.1">
    <property type="nucleotide sequence ID" value="NZ_CP121683.1"/>
</dbReference>